<dbReference type="PROSITE" id="PS51687">
    <property type="entry name" value="SAM_MT_RNA_M5U"/>
    <property type="match status" value="1"/>
</dbReference>
<proteinExistence type="inferred from homology"/>
<evidence type="ECO:0000256" key="4">
    <source>
        <dbReference type="PROSITE-ProRule" id="PRU01024"/>
    </source>
</evidence>
<dbReference type="InterPro" id="IPR002792">
    <property type="entry name" value="TRAM_dom"/>
</dbReference>
<dbReference type="Gene3D" id="2.40.50.1070">
    <property type="match status" value="1"/>
</dbReference>
<comment type="similarity">
    <text evidence="4">Belongs to the class I-like SAM-binding methyltransferase superfamily. RNA M5U methyltransferase family.</text>
</comment>
<dbReference type="InterPro" id="IPR029063">
    <property type="entry name" value="SAM-dependent_MTases_sf"/>
</dbReference>
<feature type="binding site" evidence="4">
    <location>
        <position position="392"/>
    </location>
    <ligand>
        <name>S-adenosyl-L-methionine</name>
        <dbReference type="ChEBI" id="CHEBI:59789"/>
    </ligand>
</feature>
<dbReference type="PANTHER" id="PTHR11061">
    <property type="entry name" value="RNA M5U METHYLTRANSFERASE"/>
    <property type="match status" value="1"/>
</dbReference>
<evidence type="ECO:0000313" key="7">
    <source>
        <dbReference type="EMBL" id="GBG95432.1"/>
    </source>
</evidence>
<dbReference type="InterPro" id="IPR012340">
    <property type="entry name" value="NA-bd_OB-fold"/>
</dbReference>
<gene>
    <name evidence="7" type="primary">trmA</name>
    <name evidence="7" type="ORF">LFYK43_18910</name>
</gene>
<dbReference type="SUPFAM" id="SSF50249">
    <property type="entry name" value="Nucleic acid-binding proteins"/>
    <property type="match status" value="1"/>
</dbReference>
<keyword evidence="1 4" id="KW-0489">Methyltransferase</keyword>
<dbReference type="FunFam" id="3.40.50.150:FF:000009">
    <property type="entry name" value="23S rRNA (Uracil(1939)-C(5))-methyltransferase RlmD"/>
    <property type="match status" value="1"/>
</dbReference>
<protein>
    <submittedName>
        <fullName evidence="7">TrmA family RNA methyltransferase</fullName>
    </submittedName>
</protein>
<dbReference type="GO" id="GO:0070041">
    <property type="term" value="F:rRNA (uridine-C5-)-methyltransferase activity"/>
    <property type="evidence" value="ECO:0007669"/>
    <property type="project" value="TreeGrafter"/>
</dbReference>
<dbReference type="Gene3D" id="3.40.50.150">
    <property type="entry name" value="Vaccinia Virus protein VP39"/>
    <property type="match status" value="1"/>
</dbReference>
<dbReference type="Pfam" id="PF01938">
    <property type="entry name" value="TRAM"/>
    <property type="match status" value="1"/>
</dbReference>
<evidence type="ECO:0000259" key="6">
    <source>
        <dbReference type="PROSITE" id="PS50926"/>
    </source>
</evidence>
<dbReference type="EMBL" id="BFFP01000035">
    <property type="protein sequence ID" value="GBG95432.1"/>
    <property type="molecule type" value="Genomic_DNA"/>
</dbReference>
<feature type="binding site" evidence="4">
    <location>
        <position position="294"/>
    </location>
    <ligand>
        <name>S-adenosyl-L-methionine</name>
        <dbReference type="ChEBI" id="CHEBI:59789"/>
    </ligand>
</feature>
<feature type="active site" description="Nucleophile" evidence="4">
    <location>
        <position position="419"/>
    </location>
</feature>
<name>A0A401IV73_9LACO</name>
<feature type="domain" description="TRAM" evidence="6">
    <location>
        <begin position="11"/>
        <end position="69"/>
    </location>
</feature>
<dbReference type="Proteomes" id="UP000286848">
    <property type="component" value="Unassembled WGS sequence"/>
</dbReference>
<keyword evidence="8" id="KW-1185">Reference proteome</keyword>
<dbReference type="OrthoDB" id="9804590at2"/>
<dbReference type="SUPFAM" id="SSF53335">
    <property type="entry name" value="S-adenosyl-L-methionine-dependent methyltransferases"/>
    <property type="match status" value="1"/>
</dbReference>
<feature type="active site" evidence="5">
    <location>
        <position position="419"/>
    </location>
</feature>
<evidence type="ECO:0000256" key="2">
    <source>
        <dbReference type="ARBA" id="ARBA00022679"/>
    </source>
</evidence>
<dbReference type="PROSITE" id="PS50926">
    <property type="entry name" value="TRAM"/>
    <property type="match status" value="1"/>
</dbReference>
<accession>A0A401IV73</accession>
<feature type="binding site" evidence="4">
    <location>
        <position position="323"/>
    </location>
    <ligand>
        <name>S-adenosyl-L-methionine</name>
        <dbReference type="ChEBI" id="CHEBI:59789"/>
    </ligand>
</feature>
<dbReference type="CDD" id="cd02440">
    <property type="entry name" value="AdoMet_MTases"/>
    <property type="match status" value="1"/>
</dbReference>
<evidence type="ECO:0000256" key="5">
    <source>
        <dbReference type="PROSITE-ProRule" id="PRU10015"/>
    </source>
</evidence>
<dbReference type="InterPro" id="IPR030391">
    <property type="entry name" value="MeTrfase_TrmA_CS"/>
</dbReference>
<dbReference type="InterPro" id="IPR010280">
    <property type="entry name" value="U5_MeTrfase_fam"/>
</dbReference>
<evidence type="ECO:0000256" key="1">
    <source>
        <dbReference type="ARBA" id="ARBA00022603"/>
    </source>
</evidence>
<dbReference type="FunFam" id="2.40.50.1070:FF:000003">
    <property type="entry name" value="23S rRNA (Uracil-5-)-methyltransferase RumA"/>
    <property type="match status" value="1"/>
</dbReference>
<organism evidence="7 8">
    <name type="scientific">Ligilactobacillus salitolerans</name>
    <dbReference type="NCBI Taxonomy" id="1808352"/>
    <lineage>
        <taxon>Bacteria</taxon>
        <taxon>Bacillati</taxon>
        <taxon>Bacillota</taxon>
        <taxon>Bacilli</taxon>
        <taxon>Lactobacillales</taxon>
        <taxon>Lactobacillaceae</taxon>
        <taxon>Ligilactobacillus</taxon>
    </lineage>
</organism>
<dbReference type="AlphaFoldDB" id="A0A401IV73"/>
<keyword evidence="3 4" id="KW-0949">S-adenosyl-L-methionine</keyword>
<feature type="binding site" evidence="4">
    <location>
        <position position="344"/>
    </location>
    <ligand>
        <name>S-adenosyl-L-methionine</name>
        <dbReference type="ChEBI" id="CHEBI:59789"/>
    </ligand>
</feature>
<evidence type="ECO:0000313" key="8">
    <source>
        <dbReference type="Proteomes" id="UP000286848"/>
    </source>
</evidence>
<sequence>MKKKQDGQGKQTLLERVTLVSIKRLGINGEGIGYYKRKIIFIPGALPHEDVLARVTLEKAKYLQGELVFVKKASKDRVKPVDQYDVGGIELEHLAYPAQLKFKRDVIKQALKKYQPRGYQKFELKPTLGMEKPYHYRNKLQFQVRAGKNGRVMAGLYRPRSHELVDLPTFSTQTDLSLATVRLICKLLERWQILPYDEKHDSGCIKTVIIRESFANHQLQVVFVSRTKNIPQINNLLTDLLKKQPAVVSVLQNIHPHQTSLIWGNETKLLYGKAQLVEQVGHVQYHLSARAFFQLNTLQTKKLYDQVQQALGLEDNEILVDAYCGAGTIGIYLAQGAQAVYGMDVIPEAIADARKNAQAAGLTNTHYEVGQAEKLLAKWTAAGIVPDALVVDPPRTGLDDQLTSTILKYRPQKLTYVSCNSSTLAADLTQLVAAYTVDYIQPLDMFPQTARVEAVVKLSLKNS</sequence>
<dbReference type="PANTHER" id="PTHR11061:SF45">
    <property type="match status" value="1"/>
</dbReference>
<dbReference type="NCBIfam" id="TIGR00479">
    <property type="entry name" value="rumA"/>
    <property type="match status" value="1"/>
</dbReference>
<dbReference type="PROSITE" id="PS01230">
    <property type="entry name" value="TRMA_1"/>
    <property type="match status" value="1"/>
</dbReference>
<dbReference type="RefSeq" id="WP_124977729.1">
    <property type="nucleotide sequence ID" value="NZ_BFFP01000035.1"/>
</dbReference>
<reference evidence="7 8" key="1">
    <citation type="journal article" date="2019" name="Int. J. Syst. Evol. Microbiol.">
        <title>Lactobacillus salitolerans sp. nov., a novel lactic acid bacterium isolated from spent mushroom substrates.</title>
        <authorList>
            <person name="Tohno M."/>
            <person name="Tanizawa Y."/>
            <person name="Kojima Y."/>
            <person name="Sakamoto M."/>
            <person name="Nakamura Y."/>
            <person name="Ohkuma M."/>
            <person name="Kobayashi H."/>
        </authorList>
    </citation>
    <scope>NUCLEOTIDE SEQUENCE [LARGE SCALE GENOMIC DNA]</scope>
    <source>
        <strain evidence="7 8">YK43</strain>
    </source>
</reference>
<dbReference type="InterPro" id="IPR030390">
    <property type="entry name" value="MeTrfase_TrmA_AS"/>
</dbReference>
<comment type="caution">
    <text evidence="7">The sequence shown here is derived from an EMBL/GenBank/DDBJ whole genome shotgun (WGS) entry which is preliminary data.</text>
</comment>
<dbReference type="Gene3D" id="2.40.50.140">
    <property type="entry name" value="Nucleic acid-binding proteins"/>
    <property type="match status" value="1"/>
</dbReference>
<dbReference type="GO" id="GO:0070475">
    <property type="term" value="P:rRNA base methylation"/>
    <property type="evidence" value="ECO:0007669"/>
    <property type="project" value="TreeGrafter"/>
</dbReference>
<dbReference type="PROSITE" id="PS01231">
    <property type="entry name" value="TRMA_2"/>
    <property type="match status" value="1"/>
</dbReference>
<dbReference type="Pfam" id="PF05958">
    <property type="entry name" value="tRNA_U5-meth_tr"/>
    <property type="match status" value="1"/>
</dbReference>
<keyword evidence="2 4" id="KW-0808">Transferase</keyword>
<evidence type="ECO:0000256" key="3">
    <source>
        <dbReference type="ARBA" id="ARBA00022691"/>
    </source>
</evidence>